<evidence type="ECO:0000256" key="8">
    <source>
        <dbReference type="SAM" id="Phobius"/>
    </source>
</evidence>
<feature type="transmembrane region" description="Helical" evidence="8">
    <location>
        <begin position="40"/>
        <end position="59"/>
    </location>
</feature>
<name>A0A975DBL5_9GAMM</name>
<evidence type="ECO:0000256" key="6">
    <source>
        <dbReference type="ARBA" id="ARBA00022989"/>
    </source>
</evidence>
<protein>
    <submittedName>
        <fullName evidence="11">Lipoprotein-releasing ABC transporter permease subunit</fullName>
    </submittedName>
</protein>
<dbReference type="InterPro" id="IPR025857">
    <property type="entry name" value="MacB_PCD"/>
</dbReference>
<dbReference type="Pfam" id="PF12704">
    <property type="entry name" value="MacB_PCD"/>
    <property type="match status" value="1"/>
</dbReference>
<feature type="transmembrane region" description="Helical" evidence="8">
    <location>
        <begin position="388"/>
        <end position="408"/>
    </location>
</feature>
<dbReference type="Pfam" id="PF02687">
    <property type="entry name" value="FtsX"/>
    <property type="match status" value="1"/>
</dbReference>
<dbReference type="GO" id="GO:0042953">
    <property type="term" value="P:lipoprotein transport"/>
    <property type="evidence" value="ECO:0007669"/>
    <property type="project" value="InterPro"/>
</dbReference>
<evidence type="ECO:0000313" key="11">
    <source>
        <dbReference type="EMBL" id="QTH64160.1"/>
    </source>
</evidence>
<keyword evidence="6 8" id="KW-1133">Transmembrane helix</keyword>
<reference evidence="11" key="1">
    <citation type="submission" date="2021-03" db="EMBL/GenBank/DDBJ databases">
        <title>Description of Psychrosphaera ytuae sp. nov. isolated from deep sea sediment of South China Sea.</title>
        <authorList>
            <person name="Zhang J."/>
            <person name="Xu X.-D."/>
        </authorList>
    </citation>
    <scope>NUCLEOTIDE SEQUENCE</scope>
    <source>
        <strain evidence="11">MTZ26</strain>
    </source>
</reference>
<evidence type="ECO:0000256" key="2">
    <source>
        <dbReference type="ARBA" id="ARBA00005236"/>
    </source>
</evidence>
<feature type="domain" description="ABC3 transporter permease C-terminal" evidence="9">
    <location>
        <begin position="285"/>
        <end position="418"/>
    </location>
</feature>
<feature type="domain" description="MacB-like periplasmic core" evidence="10">
    <location>
        <begin position="40"/>
        <end position="247"/>
    </location>
</feature>
<dbReference type="GO" id="GO:0044874">
    <property type="term" value="P:lipoprotein localization to outer membrane"/>
    <property type="evidence" value="ECO:0007669"/>
    <property type="project" value="TreeGrafter"/>
</dbReference>
<dbReference type="Proteomes" id="UP000682739">
    <property type="component" value="Chromosome"/>
</dbReference>
<evidence type="ECO:0000259" key="10">
    <source>
        <dbReference type="Pfam" id="PF12704"/>
    </source>
</evidence>
<dbReference type="KEGG" id="psym:J1N51_01340"/>
<evidence type="ECO:0000256" key="1">
    <source>
        <dbReference type="ARBA" id="ARBA00004651"/>
    </source>
</evidence>
<proteinExistence type="inferred from homology"/>
<keyword evidence="3" id="KW-0813">Transport</keyword>
<keyword evidence="4" id="KW-1003">Cell membrane</keyword>
<dbReference type="InterPro" id="IPR003838">
    <property type="entry name" value="ABC3_permease_C"/>
</dbReference>
<accession>A0A975DBL5</accession>
<comment type="subcellular location">
    <subcellularLocation>
        <location evidence="1">Cell membrane</location>
        <topology evidence="1">Multi-pass membrane protein</topology>
    </subcellularLocation>
</comment>
<evidence type="ECO:0000313" key="12">
    <source>
        <dbReference type="Proteomes" id="UP000682739"/>
    </source>
</evidence>
<dbReference type="GO" id="GO:0098797">
    <property type="term" value="C:plasma membrane protein complex"/>
    <property type="evidence" value="ECO:0007669"/>
    <property type="project" value="TreeGrafter"/>
</dbReference>
<dbReference type="PANTHER" id="PTHR30489">
    <property type="entry name" value="LIPOPROTEIN-RELEASING SYSTEM TRANSMEMBRANE PROTEIN LOLE"/>
    <property type="match status" value="1"/>
</dbReference>
<comment type="similarity">
    <text evidence="2">Belongs to the ABC-4 integral membrane protein family. LolC/E subfamily.</text>
</comment>
<keyword evidence="12" id="KW-1185">Reference proteome</keyword>
<evidence type="ECO:0000256" key="7">
    <source>
        <dbReference type="ARBA" id="ARBA00023136"/>
    </source>
</evidence>
<dbReference type="InterPro" id="IPR011925">
    <property type="entry name" value="LolCE_TM"/>
</dbReference>
<evidence type="ECO:0000256" key="5">
    <source>
        <dbReference type="ARBA" id="ARBA00022692"/>
    </source>
</evidence>
<feature type="transmembrane region" description="Helical" evidence="8">
    <location>
        <begin position="329"/>
        <end position="352"/>
    </location>
</feature>
<feature type="transmembrane region" description="Helical" evidence="8">
    <location>
        <begin position="282"/>
        <end position="303"/>
    </location>
</feature>
<evidence type="ECO:0000256" key="3">
    <source>
        <dbReference type="ARBA" id="ARBA00022448"/>
    </source>
</evidence>
<dbReference type="PANTHER" id="PTHR30489:SF0">
    <property type="entry name" value="LIPOPROTEIN-RELEASING SYSTEM TRANSMEMBRANE PROTEIN LOLE"/>
    <property type="match status" value="1"/>
</dbReference>
<gene>
    <name evidence="11" type="ORF">J1N51_01340</name>
</gene>
<dbReference type="AlphaFoldDB" id="A0A975DBL5"/>
<evidence type="ECO:0000256" key="4">
    <source>
        <dbReference type="ARBA" id="ARBA00022475"/>
    </source>
</evidence>
<sequence length="423" mass="46307">MSVFKSWFKRYTLTTKLATRYYSTGVESTYVRFINRASRIGFAIGVAALIIGLSLMNGFERELKNTLLSAIPHVEYEAVDGHLSDWSKTATQALQHEKVVGAAPYFKLNAMVQKGQQMEAVLLKGVDAILEPEVSIVPKSIREGDWLSTPSSDINAEVVIGSGLSEKLSIGVGDKLELLIPSYSETGKLKAPSYLVYQVVGVYHVGGQVDQGQVFTSISPLVEKQGLSITQAQGVAVSFEDPFAARTLGSEVGQLLNDYVYVLDWFRTHGHVYNDIVLVRDIMYLVMVLVMAVASFNIVSSLAMSVQEKYGDIGILKTMGLSVAQVRQVFVMMGLLTAVQGIAWGTFFGIVLGLNLSGIMHFAETLFNFKALDGDVYFIDYLPSEVNVGQVVIIVTTALVIAYLASLYPARKASRMNPVELIQ</sequence>
<dbReference type="InterPro" id="IPR051447">
    <property type="entry name" value="Lipoprotein-release_system"/>
</dbReference>
<keyword evidence="11" id="KW-0449">Lipoprotein</keyword>
<evidence type="ECO:0000259" key="9">
    <source>
        <dbReference type="Pfam" id="PF02687"/>
    </source>
</evidence>
<dbReference type="NCBIfam" id="TIGR02212">
    <property type="entry name" value="lolCE"/>
    <property type="match status" value="1"/>
</dbReference>
<keyword evidence="5 8" id="KW-0812">Transmembrane</keyword>
<organism evidence="11 12">
    <name type="scientific">Psychrosphaera ytuae</name>
    <dbReference type="NCBI Taxonomy" id="2820710"/>
    <lineage>
        <taxon>Bacteria</taxon>
        <taxon>Pseudomonadati</taxon>
        <taxon>Pseudomonadota</taxon>
        <taxon>Gammaproteobacteria</taxon>
        <taxon>Alteromonadales</taxon>
        <taxon>Pseudoalteromonadaceae</taxon>
        <taxon>Psychrosphaera</taxon>
    </lineage>
</organism>
<dbReference type="EMBL" id="CP072110">
    <property type="protein sequence ID" value="QTH64160.1"/>
    <property type="molecule type" value="Genomic_DNA"/>
</dbReference>
<dbReference type="RefSeq" id="WP_208832215.1">
    <property type="nucleotide sequence ID" value="NZ_CP072110.1"/>
</dbReference>
<keyword evidence="7 8" id="KW-0472">Membrane</keyword>